<dbReference type="Pfam" id="PF01189">
    <property type="entry name" value="Methyltr_RsmB-F"/>
    <property type="match status" value="1"/>
</dbReference>
<dbReference type="GO" id="GO:0008168">
    <property type="term" value="F:methyltransferase activity"/>
    <property type="evidence" value="ECO:0007669"/>
    <property type="project" value="UniProtKB-KW"/>
</dbReference>
<evidence type="ECO:0000256" key="8">
    <source>
        <dbReference type="SAM" id="MobiDB-lite"/>
    </source>
</evidence>
<dbReference type="Gene3D" id="3.30.70.1170">
    <property type="entry name" value="Sun protein, domain 3"/>
    <property type="match status" value="1"/>
</dbReference>
<feature type="region of interest" description="Disordered" evidence="8">
    <location>
        <begin position="356"/>
        <end position="376"/>
    </location>
</feature>
<dbReference type="Gene3D" id="3.40.50.150">
    <property type="entry name" value="Vaccinia Virus protein VP39"/>
    <property type="match status" value="1"/>
</dbReference>
<evidence type="ECO:0000313" key="10">
    <source>
        <dbReference type="EMBL" id="MBP1963419.1"/>
    </source>
</evidence>
<dbReference type="PANTHER" id="PTHR22807">
    <property type="entry name" value="NOP2 YEAST -RELATED NOL1/NOP2/FMU SUN DOMAIN-CONTAINING"/>
    <property type="match status" value="1"/>
</dbReference>
<dbReference type="Pfam" id="PF17126">
    <property type="entry name" value="RsmF_methylt_CI"/>
    <property type="match status" value="1"/>
</dbReference>
<dbReference type="InterPro" id="IPR049560">
    <property type="entry name" value="MeTrfase_RsmB-F_NOP2_cat"/>
</dbReference>
<dbReference type="InterPro" id="IPR027391">
    <property type="entry name" value="Nol1_Nop2_Fmu_2"/>
</dbReference>
<dbReference type="InterPro" id="IPR018314">
    <property type="entry name" value="RsmB/NOL1/NOP2-like_CS"/>
</dbReference>
<dbReference type="Pfam" id="PF17125">
    <property type="entry name" value="Methyltr_RsmF_N"/>
    <property type="match status" value="1"/>
</dbReference>
<keyword evidence="5 7" id="KW-0949">S-adenosyl-L-methionine</keyword>
<evidence type="ECO:0000256" key="2">
    <source>
        <dbReference type="ARBA" id="ARBA00022490"/>
    </source>
</evidence>
<dbReference type="Gene3D" id="2.30.130.60">
    <property type="match status" value="1"/>
</dbReference>
<dbReference type="InterPro" id="IPR029063">
    <property type="entry name" value="SAM-dependent_MTases_sf"/>
</dbReference>
<keyword evidence="2" id="KW-0963">Cytoplasm</keyword>
<accession>A0ABS4HXM8</accession>
<comment type="similarity">
    <text evidence="1 7">Belongs to the class I-like SAM-binding methyltransferase superfamily. RsmB/NOP family.</text>
</comment>
<feature type="active site" description="Nucleophile" evidence="7">
    <location>
        <position position="234"/>
    </location>
</feature>
<feature type="binding site" evidence="7">
    <location>
        <begin position="112"/>
        <end position="118"/>
    </location>
    <ligand>
        <name>S-adenosyl-L-methionine</name>
        <dbReference type="ChEBI" id="CHEBI:59789"/>
    </ligand>
</feature>
<dbReference type="PANTHER" id="PTHR22807:SF30">
    <property type="entry name" value="28S RRNA (CYTOSINE(4447)-C(5))-METHYLTRANSFERASE-RELATED"/>
    <property type="match status" value="1"/>
</dbReference>
<protein>
    <submittedName>
        <fullName evidence="10">NOL1/NOP2/sun family putative RNA methylase</fullName>
    </submittedName>
</protein>
<proteinExistence type="inferred from homology"/>
<name>A0ABS4HXM8_9BACL</name>
<feature type="binding site" evidence="7">
    <location>
        <position position="136"/>
    </location>
    <ligand>
        <name>S-adenosyl-L-methionine</name>
        <dbReference type="ChEBI" id="CHEBI:59789"/>
    </ligand>
</feature>
<evidence type="ECO:0000256" key="4">
    <source>
        <dbReference type="ARBA" id="ARBA00022679"/>
    </source>
</evidence>
<evidence type="ECO:0000256" key="3">
    <source>
        <dbReference type="ARBA" id="ARBA00022603"/>
    </source>
</evidence>
<dbReference type="Pfam" id="PF13636">
    <property type="entry name" value="Methyltranf_PUA"/>
    <property type="match status" value="1"/>
</dbReference>
<comment type="caution">
    <text evidence="10">The sequence shown here is derived from an EMBL/GenBank/DDBJ whole genome shotgun (WGS) entry which is preliminary data.</text>
</comment>
<dbReference type="InterPro" id="IPR023267">
    <property type="entry name" value="RCMT"/>
</dbReference>
<organism evidence="10 11">
    <name type="scientific">Paenibacillus aceris</name>
    <dbReference type="NCBI Taxonomy" id="869555"/>
    <lineage>
        <taxon>Bacteria</taxon>
        <taxon>Bacillati</taxon>
        <taxon>Bacillota</taxon>
        <taxon>Bacilli</taxon>
        <taxon>Bacillales</taxon>
        <taxon>Paenibacillaceae</taxon>
        <taxon>Paenibacillus</taxon>
    </lineage>
</organism>
<evidence type="ECO:0000256" key="7">
    <source>
        <dbReference type="PROSITE-ProRule" id="PRU01023"/>
    </source>
</evidence>
<evidence type="ECO:0000256" key="6">
    <source>
        <dbReference type="ARBA" id="ARBA00022884"/>
    </source>
</evidence>
<dbReference type="PRINTS" id="PR02008">
    <property type="entry name" value="RCMTFAMILY"/>
</dbReference>
<keyword evidence="3 7" id="KW-0489">Methyltransferase</keyword>
<dbReference type="CDD" id="cd21147">
    <property type="entry name" value="RsmF_methylt_CTD1"/>
    <property type="match status" value="1"/>
</dbReference>
<reference evidence="10 11" key="1">
    <citation type="submission" date="2021-03" db="EMBL/GenBank/DDBJ databases">
        <title>Genomic Encyclopedia of Type Strains, Phase IV (KMG-IV): sequencing the most valuable type-strain genomes for metagenomic binning, comparative biology and taxonomic classification.</title>
        <authorList>
            <person name="Goeker M."/>
        </authorList>
    </citation>
    <scope>NUCLEOTIDE SEQUENCE [LARGE SCALE GENOMIC DNA]</scope>
    <source>
        <strain evidence="10 11">DSM 24950</strain>
    </source>
</reference>
<dbReference type="GO" id="GO:0032259">
    <property type="term" value="P:methylation"/>
    <property type="evidence" value="ECO:0007669"/>
    <property type="project" value="UniProtKB-KW"/>
</dbReference>
<dbReference type="PROSITE" id="PS51686">
    <property type="entry name" value="SAM_MT_RSMB_NOP"/>
    <property type="match status" value="1"/>
</dbReference>
<dbReference type="RefSeq" id="WP_167060411.1">
    <property type="nucleotide sequence ID" value="NZ_JAAOZR010000024.1"/>
</dbReference>
<evidence type="ECO:0000313" key="11">
    <source>
        <dbReference type="Proteomes" id="UP001519344"/>
    </source>
</evidence>
<feature type="binding site" evidence="7">
    <location>
        <position position="181"/>
    </location>
    <ligand>
        <name>S-adenosyl-L-methionine</name>
        <dbReference type="ChEBI" id="CHEBI:59789"/>
    </ligand>
</feature>
<evidence type="ECO:0000259" key="9">
    <source>
        <dbReference type="PROSITE" id="PS51686"/>
    </source>
</evidence>
<keyword evidence="4 7" id="KW-0808">Transferase</keyword>
<sequence>MTKQLPPLFRDKMMDLLGEEEFEQFLASYDQARSFGLRVNTGKIAKADFLDKSPFVLEPVPWASEGFYYEEGERPGKHPYYHAGLYYIQEPSAMAPAELLQVQPGDKVLDLCAAPGGKSTQIAAKLQGEGVLVVNDNHSDRVKALVKNLEIFGVRNAVVLNERPERMLNVFQSYFDKILIDAPCSGEGMFRKEEDMMLQWERHTVQEFAGMQRELLGQAAQMLAPGGTIVYSTCTFSPEENEAQIAEFLDRHPAFEVVPIERFESGRPDFLREPWCEEDYSTRSREAVAGTARLWPHRLRGEGHYVAVLRKAGDAGAEAGAGAAVNAVAGRDAGLKASAKRDAGLRAGADADFVSASGAGPRSGRDALRGKGRAGTDSRVSLEPLQAFEDELLRSEPFADLRLVCYGEHAYASPASLPELHGLKVVRPGWYIGALHRGRFEPSHALAMGLRMLEAKRALSLDLSDERALRYLKGETLEVAESEIIRDPEVTKAAKGYCLVCIDGHPVGWGKWLDGMLKNEYPPGWRWT</sequence>
<comment type="caution">
    <text evidence="7">Lacks conserved residue(s) required for the propagation of feature annotation.</text>
</comment>
<evidence type="ECO:0000256" key="5">
    <source>
        <dbReference type="ARBA" id="ARBA00022691"/>
    </source>
</evidence>
<dbReference type="EMBL" id="JAGGKV010000006">
    <property type="protein sequence ID" value="MBP1963419.1"/>
    <property type="molecule type" value="Genomic_DNA"/>
</dbReference>
<dbReference type="PROSITE" id="PS01153">
    <property type="entry name" value="NOL1_NOP2_SUN"/>
    <property type="match status" value="1"/>
</dbReference>
<dbReference type="Proteomes" id="UP001519344">
    <property type="component" value="Unassembled WGS sequence"/>
</dbReference>
<dbReference type="CDD" id="cd02440">
    <property type="entry name" value="AdoMet_MTases"/>
    <property type="match status" value="1"/>
</dbReference>
<keyword evidence="11" id="KW-1185">Reference proteome</keyword>
<dbReference type="InterPro" id="IPR001678">
    <property type="entry name" value="MeTrfase_RsmB-F_NOP2_dom"/>
</dbReference>
<dbReference type="InterPro" id="IPR031341">
    <property type="entry name" value="Methyltr_RsmF_N"/>
</dbReference>
<keyword evidence="6 7" id="KW-0694">RNA-binding</keyword>
<dbReference type="InterPro" id="IPR031340">
    <property type="entry name" value="RsmF_methylt_CI"/>
</dbReference>
<evidence type="ECO:0000256" key="1">
    <source>
        <dbReference type="ARBA" id="ARBA00007494"/>
    </source>
</evidence>
<feature type="domain" description="SAM-dependent MTase RsmB/NOP-type" evidence="9">
    <location>
        <begin position="20"/>
        <end position="312"/>
    </location>
</feature>
<gene>
    <name evidence="10" type="ORF">J2Z65_002638</name>
</gene>
<dbReference type="SUPFAM" id="SSF53335">
    <property type="entry name" value="S-adenosyl-L-methionine-dependent methyltransferases"/>
    <property type="match status" value="1"/>
</dbReference>